<gene>
    <name evidence="4" type="ORF">BA177_06920</name>
</gene>
<dbReference type="InterPro" id="IPR050194">
    <property type="entry name" value="Glycosyltransferase_grp1"/>
</dbReference>
<reference evidence="4 5" key="1">
    <citation type="submission" date="2016-06" db="EMBL/GenBank/DDBJ databases">
        <title>Complete genome sequence of a deep-branching marine Gamma Proteobacterium Woeseia oceani type strain XK5.</title>
        <authorList>
            <person name="Mu D."/>
            <person name="Du Z."/>
        </authorList>
    </citation>
    <scope>NUCLEOTIDE SEQUENCE [LARGE SCALE GENOMIC DNA]</scope>
    <source>
        <strain evidence="4 5">XK5</strain>
    </source>
</reference>
<feature type="compositionally biased region" description="Polar residues" evidence="1">
    <location>
        <begin position="1"/>
        <end position="13"/>
    </location>
</feature>
<evidence type="ECO:0000313" key="4">
    <source>
        <dbReference type="EMBL" id="ANO50976.1"/>
    </source>
</evidence>
<dbReference type="GO" id="GO:0016757">
    <property type="term" value="F:glycosyltransferase activity"/>
    <property type="evidence" value="ECO:0007669"/>
    <property type="project" value="InterPro"/>
</dbReference>
<dbReference type="KEGG" id="woc:BA177_06920"/>
<dbReference type="Proteomes" id="UP000092695">
    <property type="component" value="Chromosome"/>
</dbReference>
<evidence type="ECO:0000259" key="3">
    <source>
        <dbReference type="Pfam" id="PF13439"/>
    </source>
</evidence>
<feature type="domain" description="Glycosyl transferase family 1" evidence="2">
    <location>
        <begin position="237"/>
        <end position="396"/>
    </location>
</feature>
<evidence type="ECO:0000313" key="5">
    <source>
        <dbReference type="Proteomes" id="UP000092695"/>
    </source>
</evidence>
<evidence type="ECO:0000256" key="1">
    <source>
        <dbReference type="SAM" id="MobiDB-lite"/>
    </source>
</evidence>
<evidence type="ECO:0000259" key="2">
    <source>
        <dbReference type="Pfam" id="PF00534"/>
    </source>
</evidence>
<dbReference type="STRING" id="1548547.BA177_06920"/>
<dbReference type="EMBL" id="CP016268">
    <property type="protein sequence ID" value="ANO50976.1"/>
    <property type="molecule type" value="Genomic_DNA"/>
</dbReference>
<protein>
    <recommendedName>
        <fullName evidence="6">Glycosyl transferase family 1 domain-containing protein</fullName>
    </recommendedName>
</protein>
<dbReference type="SUPFAM" id="SSF53756">
    <property type="entry name" value="UDP-Glycosyltransferase/glycogen phosphorylase"/>
    <property type="match status" value="1"/>
</dbReference>
<name>A0A193LEU5_9GAMM</name>
<accession>A0A193LEU5</accession>
<feature type="region of interest" description="Disordered" evidence="1">
    <location>
        <begin position="1"/>
        <end position="31"/>
    </location>
</feature>
<dbReference type="InterPro" id="IPR028098">
    <property type="entry name" value="Glyco_trans_4-like_N"/>
</dbReference>
<organism evidence="4 5">
    <name type="scientific">Woeseia oceani</name>
    <dbReference type="NCBI Taxonomy" id="1548547"/>
    <lineage>
        <taxon>Bacteria</taxon>
        <taxon>Pseudomonadati</taxon>
        <taxon>Pseudomonadota</taxon>
        <taxon>Gammaproteobacteria</taxon>
        <taxon>Woeseiales</taxon>
        <taxon>Woeseiaceae</taxon>
        <taxon>Woeseia</taxon>
    </lineage>
</organism>
<dbReference type="Gene3D" id="3.40.50.2000">
    <property type="entry name" value="Glycogen Phosphorylase B"/>
    <property type="match status" value="2"/>
</dbReference>
<dbReference type="OrthoDB" id="9795746at2"/>
<proteinExistence type="predicted"/>
<dbReference type="PANTHER" id="PTHR45947">
    <property type="entry name" value="SULFOQUINOVOSYL TRANSFERASE SQD2"/>
    <property type="match status" value="1"/>
</dbReference>
<sequence length="423" mass="46977">MVTKSRVLNTSIQPPLPGPTDQNPEHGYEDFPEDINNVDPNNAGNSVLLVGNYAPDEGFSWWLMENFWLQFGELAEQRGVRTLLAYPVQGKLPPHIKSSSQLTPVLLRVPGRTFSELWRACRFIRQQRVHLLYFSDRTFSNWRYVALRLAGAKTLINHAHSGGENRNTAGIRGMVKSILRKIPPFNCDLQFCVSPYMSEKAELSARIPANKLVTIQNGVEPIAVPAANPNYIHELLGIDPATRVCVSSGRADRRKRIDFLIEVANYYVHELQGKNVVFVHCGDGPDLQRLTELVASKGLSEWFRLIGRRSDVPDILRSSSFAIHASASEAFSLAILEFMNSGLATLVPDIASVTQAIDDAQSGFYYRPGDVADAADKVRTLAESPELATTLGAQAKLTANSKYRLDSMNKAFRNAVDQALNRL</sequence>
<dbReference type="PANTHER" id="PTHR45947:SF3">
    <property type="entry name" value="SULFOQUINOVOSYL TRANSFERASE SQD2"/>
    <property type="match status" value="1"/>
</dbReference>
<feature type="domain" description="Glycosyltransferase subfamily 4-like N-terminal" evidence="3">
    <location>
        <begin position="65"/>
        <end position="220"/>
    </location>
</feature>
<dbReference type="AlphaFoldDB" id="A0A193LEU5"/>
<dbReference type="RefSeq" id="WP_068614624.1">
    <property type="nucleotide sequence ID" value="NZ_CP016268.1"/>
</dbReference>
<dbReference type="Pfam" id="PF13439">
    <property type="entry name" value="Glyco_transf_4"/>
    <property type="match status" value="1"/>
</dbReference>
<dbReference type="InterPro" id="IPR001296">
    <property type="entry name" value="Glyco_trans_1"/>
</dbReference>
<evidence type="ECO:0008006" key="6">
    <source>
        <dbReference type="Google" id="ProtNLM"/>
    </source>
</evidence>
<dbReference type="CDD" id="cd03801">
    <property type="entry name" value="GT4_PimA-like"/>
    <property type="match status" value="1"/>
</dbReference>
<dbReference type="Pfam" id="PF00534">
    <property type="entry name" value="Glycos_transf_1"/>
    <property type="match status" value="1"/>
</dbReference>
<keyword evidence="5" id="KW-1185">Reference proteome</keyword>